<keyword evidence="3" id="KW-1185">Reference proteome</keyword>
<protein>
    <submittedName>
        <fullName evidence="2">Uncharacterized protein</fullName>
    </submittedName>
</protein>
<gene>
    <name evidence="2" type="ORF">PDIG_02430</name>
</gene>
<dbReference type="EMBL" id="AKCT01000015">
    <property type="protein sequence ID" value="EKV19549.1"/>
    <property type="molecule type" value="Genomic_DNA"/>
</dbReference>
<proteinExistence type="predicted"/>
<feature type="compositionally biased region" description="Low complexity" evidence="1">
    <location>
        <begin position="1"/>
        <end position="16"/>
    </location>
</feature>
<comment type="caution">
    <text evidence="2">The sequence shown here is derived from an EMBL/GenBank/DDBJ whole genome shotgun (WGS) entry which is preliminary data.</text>
</comment>
<name>K9GES5_PEND2</name>
<dbReference type="InParanoid" id="K9GES5"/>
<evidence type="ECO:0000313" key="3">
    <source>
        <dbReference type="Proteomes" id="UP000009882"/>
    </source>
</evidence>
<feature type="compositionally biased region" description="Polar residues" evidence="1">
    <location>
        <begin position="17"/>
        <end position="27"/>
    </location>
</feature>
<dbReference type="Proteomes" id="UP000009882">
    <property type="component" value="Unassembled WGS sequence"/>
</dbReference>
<dbReference type="OrthoDB" id="2590011at2759"/>
<organism evidence="2 3">
    <name type="scientific">Penicillium digitatum (strain PHI26 / CECT 20796)</name>
    <name type="common">Green mold</name>
    <dbReference type="NCBI Taxonomy" id="1170229"/>
    <lineage>
        <taxon>Eukaryota</taxon>
        <taxon>Fungi</taxon>
        <taxon>Dikarya</taxon>
        <taxon>Ascomycota</taxon>
        <taxon>Pezizomycotina</taxon>
        <taxon>Eurotiomycetes</taxon>
        <taxon>Eurotiomycetidae</taxon>
        <taxon>Eurotiales</taxon>
        <taxon>Aspergillaceae</taxon>
        <taxon>Penicillium</taxon>
    </lineage>
</organism>
<dbReference type="AlphaFoldDB" id="K9GES5"/>
<reference evidence="3" key="1">
    <citation type="journal article" date="2012" name="BMC Genomics">
        <title>Genome sequence of the necrotrophic fungus Penicillium digitatum, the main postharvest pathogen of citrus.</title>
        <authorList>
            <person name="Marcet-Houben M."/>
            <person name="Ballester A.-R."/>
            <person name="de la Fuente B."/>
            <person name="Harries E."/>
            <person name="Marcos J.F."/>
            <person name="Gonzalez-Candelas L."/>
            <person name="Gabaldon T."/>
        </authorList>
    </citation>
    <scope>NUCLEOTIDE SEQUENCE [LARGE SCALE GENOMIC DNA]</scope>
    <source>
        <strain evidence="3">PHI26 / CECT 20796</strain>
    </source>
</reference>
<evidence type="ECO:0000256" key="1">
    <source>
        <dbReference type="SAM" id="MobiDB-lite"/>
    </source>
</evidence>
<accession>K9GES5</accession>
<evidence type="ECO:0000313" key="2">
    <source>
        <dbReference type="EMBL" id="EKV19549.1"/>
    </source>
</evidence>
<sequence>MGQKGQPSISSPSSIQLITAQTGSTGKMNKRKVYGTENPQDDMQKDLVEFSEHEWFQTGVEFVLSLERPCPSYISSAHSLGRAMSMQSTLL</sequence>
<dbReference type="STRING" id="1170229.K9GES5"/>
<feature type="region of interest" description="Disordered" evidence="1">
    <location>
        <begin position="1"/>
        <end position="40"/>
    </location>
</feature>
<dbReference type="HOGENOM" id="CLU_2427730_0_0_1"/>